<dbReference type="Proteomes" id="UP000010297">
    <property type="component" value="Unassembled WGS sequence"/>
</dbReference>
<dbReference type="NCBIfam" id="TIGR01484">
    <property type="entry name" value="HAD-SF-IIB"/>
    <property type="match status" value="1"/>
</dbReference>
<keyword evidence="2" id="KW-0378">Hydrolase</keyword>
<dbReference type="Gene3D" id="3.30.980.20">
    <property type="entry name" value="Putative mannosyl-3-phosphoglycerate phosphatase, domain 2"/>
    <property type="match status" value="1"/>
</dbReference>
<organism evidence="4 5">
    <name type="scientific">Atlantibacter hermannii NBRC 105704</name>
    <dbReference type="NCBI Taxonomy" id="1115512"/>
    <lineage>
        <taxon>Bacteria</taxon>
        <taxon>Pseudomonadati</taxon>
        <taxon>Pseudomonadota</taxon>
        <taxon>Gammaproteobacteria</taxon>
        <taxon>Enterobacterales</taxon>
        <taxon>Enterobacteriaceae</taxon>
        <taxon>Atlantibacter</taxon>
    </lineage>
</organism>
<protein>
    <submittedName>
        <fullName evidence="4">Putative mannosyl-3-phosphoglycerate phosphatase YedP</fullName>
    </submittedName>
</protein>
<dbReference type="InterPro" id="IPR006381">
    <property type="entry name" value="HAD-SF-IIB-MPGP"/>
</dbReference>
<dbReference type="Pfam" id="PF08282">
    <property type="entry name" value="Hydrolase_3"/>
    <property type="match status" value="1"/>
</dbReference>
<dbReference type="AlphaFoldDB" id="H5V0W1"/>
<dbReference type="NCBIfam" id="NF002976">
    <property type="entry name" value="PRK03669.1"/>
    <property type="match status" value="1"/>
</dbReference>
<proteinExistence type="predicted"/>
<dbReference type="SFLD" id="SFLDG01142">
    <property type="entry name" value="C2.B.2:_Mannosyl-3-phosphoglyc"/>
    <property type="match status" value="1"/>
</dbReference>
<dbReference type="EMBL" id="BAFF01000003">
    <property type="protein sequence ID" value="GAB51619.1"/>
    <property type="molecule type" value="Genomic_DNA"/>
</dbReference>
<dbReference type="InterPro" id="IPR006379">
    <property type="entry name" value="HAD-SF_hydro_IIB"/>
</dbReference>
<accession>H5V0W1</accession>
<dbReference type="SFLD" id="SFLDS00003">
    <property type="entry name" value="Haloacid_Dehalogenase"/>
    <property type="match status" value="1"/>
</dbReference>
<reference evidence="4 5" key="1">
    <citation type="submission" date="2012-02" db="EMBL/GenBank/DDBJ databases">
        <title>Whole genome shotgun sequence of Escherichia hermannii NBRC 105704.</title>
        <authorList>
            <person name="Yoshida I."/>
            <person name="Hosoyama A."/>
            <person name="Tsuchikane K."/>
            <person name="Katsumata H."/>
            <person name="Yamazaki S."/>
            <person name="Fujita N."/>
        </authorList>
    </citation>
    <scope>NUCLEOTIDE SEQUENCE [LARGE SCALE GENOMIC DNA]</scope>
    <source>
        <strain evidence="4 5">NBRC 105704</strain>
    </source>
</reference>
<dbReference type="SFLD" id="SFLDG01140">
    <property type="entry name" value="C2.B:_Phosphomannomutase_and_P"/>
    <property type="match status" value="1"/>
</dbReference>
<keyword evidence="3" id="KW-0460">Magnesium</keyword>
<dbReference type="GO" id="GO:0000287">
    <property type="term" value="F:magnesium ion binding"/>
    <property type="evidence" value="ECO:0007669"/>
    <property type="project" value="UniProtKB-ARBA"/>
</dbReference>
<dbReference type="PANTHER" id="PTHR10000">
    <property type="entry name" value="PHOSPHOSERINE PHOSPHATASE"/>
    <property type="match status" value="1"/>
</dbReference>
<dbReference type="GO" id="GO:0050531">
    <property type="term" value="F:mannosyl-3-phosphoglycerate phosphatase activity"/>
    <property type="evidence" value="ECO:0007669"/>
    <property type="project" value="InterPro"/>
</dbReference>
<evidence type="ECO:0000256" key="1">
    <source>
        <dbReference type="ARBA" id="ARBA00022723"/>
    </source>
</evidence>
<dbReference type="eggNOG" id="COG3769">
    <property type="taxonomic scope" value="Bacteria"/>
</dbReference>
<keyword evidence="5" id="KW-1185">Reference proteome</keyword>
<comment type="caution">
    <text evidence="4">The sequence shown here is derived from an EMBL/GenBank/DDBJ whole genome shotgun (WGS) entry which is preliminary data.</text>
</comment>
<evidence type="ECO:0000313" key="4">
    <source>
        <dbReference type="EMBL" id="GAB51619.1"/>
    </source>
</evidence>
<evidence type="ECO:0000256" key="2">
    <source>
        <dbReference type="ARBA" id="ARBA00022801"/>
    </source>
</evidence>
<dbReference type="InterPro" id="IPR023214">
    <property type="entry name" value="HAD_sf"/>
</dbReference>
<dbReference type="GO" id="GO:0005829">
    <property type="term" value="C:cytosol"/>
    <property type="evidence" value="ECO:0007669"/>
    <property type="project" value="TreeGrafter"/>
</dbReference>
<dbReference type="GO" id="GO:0051479">
    <property type="term" value="P:mannosylglycerate biosynthetic process"/>
    <property type="evidence" value="ECO:0007669"/>
    <property type="project" value="InterPro"/>
</dbReference>
<dbReference type="GeneID" id="92827889"/>
<evidence type="ECO:0000256" key="3">
    <source>
        <dbReference type="ARBA" id="ARBA00022842"/>
    </source>
</evidence>
<name>H5V0W1_ATLHE</name>
<dbReference type="InterPro" id="IPR036412">
    <property type="entry name" value="HAD-like_sf"/>
</dbReference>
<dbReference type="RefSeq" id="WP_002434928.1">
    <property type="nucleotide sequence ID" value="NZ_BAFF01000003.1"/>
</dbReference>
<dbReference type="PANTHER" id="PTHR10000:SF8">
    <property type="entry name" value="HAD SUPERFAMILY HYDROLASE-LIKE, TYPE 3"/>
    <property type="match status" value="1"/>
</dbReference>
<dbReference type="SUPFAM" id="SSF56784">
    <property type="entry name" value="HAD-like"/>
    <property type="match status" value="1"/>
</dbReference>
<gene>
    <name evidence="4" type="primary">yedP</name>
    <name evidence="4" type="ORF">EH105704_03_01240</name>
</gene>
<evidence type="ECO:0000313" key="5">
    <source>
        <dbReference type="Proteomes" id="UP000010297"/>
    </source>
</evidence>
<dbReference type="NCBIfam" id="TIGR01486">
    <property type="entry name" value="HAD-SF-IIB-MPGP"/>
    <property type="match status" value="1"/>
</dbReference>
<sequence>MPSPTDSLLIVSDLDGCLIDSLTQEWTQAIPVLDHLREQHIPVILCSSKTAAETMAIQDELGLQGEAFIAENGAVIQLNDEWDDHPNYPRMINGDSHESIRKVVNELRQTHGFKFTTYDDVDDAMIGEITGLTPKMIGLAKLQEASQTLIWRDSDERLKVFNDELNNLGLCMTEGGHFWHVLDQRGGKGSALTWLIDQYRYRTGQRPTTVAVGDSPNDVSMLDVADYAVIVQGFSKQPVIVKNDDPQRVYRTRARGPEGWSEGVEHVMNTLSR</sequence>
<dbReference type="Gene3D" id="3.40.50.1000">
    <property type="entry name" value="HAD superfamily/HAD-like"/>
    <property type="match status" value="1"/>
</dbReference>
<keyword evidence="1" id="KW-0479">Metal-binding</keyword>